<proteinExistence type="predicted"/>
<feature type="domain" description="Right handed beta helix" evidence="2">
    <location>
        <begin position="346"/>
        <end position="491"/>
    </location>
</feature>
<organism evidence="4">
    <name type="scientific">viral metagenome</name>
    <dbReference type="NCBI Taxonomy" id="1070528"/>
    <lineage>
        <taxon>unclassified sequences</taxon>
        <taxon>metagenomes</taxon>
        <taxon>organismal metagenomes</taxon>
    </lineage>
</organism>
<keyword evidence="1" id="KW-1015">Disulfide bond</keyword>
<keyword evidence="4" id="KW-0456">Lyase</keyword>
<dbReference type="AlphaFoldDB" id="A0A6M3JVJ3"/>
<dbReference type="GO" id="GO:0016829">
    <property type="term" value="F:lyase activity"/>
    <property type="evidence" value="ECO:0007669"/>
    <property type="project" value="UniProtKB-KW"/>
</dbReference>
<protein>
    <submittedName>
        <fullName evidence="4">Putative pectate lyase</fullName>
    </submittedName>
</protein>
<accession>A0A6M3JVJ3</accession>
<dbReference type="PANTHER" id="PTHR31736">
    <property type="match status" value="1"/>
</dbReference>
<evidence type="ECO:0000259" key="2">
    <source>
        <dbReference type="Pfam" id="PF13229"/>
    </source>
</evidence>
<dbReference type="EMBL" id="MT142066">
    <property type="protein sequence ID" value="QJA73984.1"/>
    <property type="molecule type" value="Genomic_DNA"/>
</dbReference>
<dbReference type="InterPro" id="IPR012334">
    <property type="entry name" value="Pectin_lyas_fold"/>
</dbReference>
<evidence type="ECO:0000256" key="1">
    <source>
        <dbReference type="ARBA" id="ARBA00023157"/>
    </source>
</evidence>
<dbReference type="Gene3D" id="2.160.20.10">
    <property type="entry name" value="Single-stranded right-handed beta-helix, Pectin lyase-like"/>
    <property type="match status" value="2"/>
</dbReference>
<gene>
    <name evidence="4" type="ORF">MM415A02137_0005</name>
    <name evidence="3" type="ORF">MM415B01889_0009</name>
</gene>
<name>A0A6M3JVJ3_9ZZZZ</name>
<dbReference type="EMBL" id="MT141210">
    <property type="protein sequence ID" value="QJA56301.1"/>
    <property type="molecule type" value="Genomic_DNA"/>
</dbReference>
<evidence type="ECO:0000313" key="4">
    <source>
        <dbReference type="EMBL" id="QJA73984.1"/>
    </source>
</evidence>
<sequence>MYRYLLAVLVSVFLTVGSSYGAVKHLTESVAGTVSAVHEFTNGFETSLVKNVDGDTLVYYCGSLETDIATIGATETTLIIGDTQTLTGALVIPDTCTVRFERGGSIANAGFALTIPNVEAGDWQVFSGAGAVGGLVEARVTWFGAVGDGATDDKAAFKAAFASVIAGGRVVVPKRSSFYSYNNDSGLTDAVAITQAVVVQLDGTIKSTFGTNQANPPYIFNVTGDGFVLQGTGTLQGPGTFVVNESTAANVPGLLLLNADNVLVDGITFVDPPENAIYIPNRQNVRILDCKFTGGPLVADATSPQHYYIFANGGDHHIISRCKFYADSGGGACRNAILYASTVHATNLTITDNQFTSVHEHATYLAQVKDSTVSHNLVKYLQPATEQKGNAMKIGGQRNTIDGNQIYNAVTGGITVYAARNVVVSNNEIYNYGLIAIQIDNNVADTYGHSFNIVTGNQIYAMKPQTSGTLESGVTYNITTYVAGDDFTNVGAASNATGVSFTATGTTPTDWTNGSTLNGGTVYEGIEYNAAADCTADVLGGKITNNLIVGAGESASVASIQVLHNNASYSMVGFDISGNTIYNSKGYGMNLGRMTESRITNNLIKDPLMAAFRGIYFTTCTQLTVENNTIRDDQAVPVLLGGFYLNGAGNDYIEMINNRVYGFTGTNPLSLSDTYHTRGRGNRISETDPLRGTLTMNNVSELLTNNANIAYAGLTDGLTMVQLTPLNAAAATVMGSTKSLYVSAKVALTSFTVKTADAAAVAAVDAVFAYEIVQ</sequence>
<reference evidence="4" key="1">
    <citation type="submission" date="2020-03" db="EMBL/GenBank/DDBJ databases">
        <title>The deep terrestrial virosphere.</title>
        <authorList>
            <person name="Holmfeldt K."/>
            <person name="Nilsson E."/>
            <person name="Simone D."/>
            <person name="Lopez-Fernandez M."/>
            <person name="Wu X."/>
            <person name="de Brujin I."/>
            <person name="Lundin D."/>
            <person name="Andersson A."/>
            <person name="Bertilsson S."/>
            <person name="Dopson M."/>
        </authorList>
    </citation>
    <scope>NUCLEOTIDE SEQUENCE</scope>
    <source>
        <strain evidence="4">MM415A02137</strain>
        <strain evidence="3">MM415B01889</strain>
    </source>
</reference>
<feature type="domain" description="Right handed beta helix" evidence="2">
    <location>
        <begin position="566"/>
        <end position="702"/>
    </location>
</feature>
<dbReference type="Pfam" id="PF13229">
    <property type="entry name" value="Beta_helix"/>
    <property type="match status" value="2"/>
</dbReference>
<dbReference type="InterPro" id="IPR039448">
    <property type="entry name" value="Beta_helix"/>
</dbReference>
<dbReference type="SUPFAM" id="SSF51126">
    <property type="entry name" value="Pectin lyase-like"/>
    <property type="match status" value="2"/>
</dbReference>
<dbReference type="InterPro" id="IPR011050">
    <property type="entry name" value="Pectin_lyase_fold/virulence"/>
</dbReference>
<evidence type="ECO:0000313" key="3">
    <source>
        <dbReference type="EMBL" id="QJA56301.1"/>
    </source>
</evidence>
<dbReference type="InterPro" id="IPR006626">
    <property type="entry name" value="PbH1"/>
</dbReference>
<dbReference type="PANTHER" id="PTHR31736:SF19">
    <property type="entry name" value="PECTIN LYASE SUPERFAMILY PROTEIN-RELATED"/>
    <property type="match status" value="1"/>
</dbReference>
<dbReference type="SMART" id="SM00710">
    <property type="entry name" value="PbH1"/>
    <property type="match status" value="9"/>
</dbReference>